<proteinExistence type="predicted"/>
<reference evidence="2" key="1">
    <citation type="journal article" date="2019" name="Int. J. Syst. Evol. Microbiol.">
        <title>The Global Catalogue of Microorganisms (GCM) 10K type strain sequencing project: providing services to taxonomists for standard genome sequencing and annotation.</title>
        <authorList>
            <consortium name="The Broad Institute Genomics Platform"/>
            <consortium name="The Broad Institute Genome Sequencing Center for Infectious Disease"/>
            <person name="Wu L."/>
            <person name="Ma J."/>
        </authorList>
    </citation>
    <scope>NUCLEOTIDE SEQUENCE [LARGE SCALE GENOMIC DNA]</scope>
    <source>
        <strain evidence="2">JCM 18326</strain>
    </source>
</reference>
<protein>
    <submittedName>
        <fullName evidence="1">Uncharacterized protein</fullName>
    </submittedName>
</protein>
<comment type="caution">
    <text evidence="1">The sequence shown here is derived from an EMBL/GenBank/DDBJ whole genome shotgun (WGS) entry which is preliminary data.</text>
</comment>
<gene>
    <name evidence="1" type="ORF">GCM10023331_03540</name>
</gene>
<keyword evidence="2" id="KW-1185">Reference proteome</keyword>
<accession>A0ABP9CZN1</accession>
<sequence>MQIRLSQYGVLFLAKLMLLCAFASPLVYVDYQLRKDYISEVLCINRYEVELACAGKCYLNKQIQKSQQTEEQESIKETIPALHMIFHVLPETEDPMSRTPRLIAQTYRLKEQVLEDQYLVDILNPPRI</sequence>
<organism evidence="1 2">
    <name type="scientific">Algivirga pacifica</name>
    <dbReference type="NCBI Taxonomy" id="1162670"/>
    <lineage>
        <taxon>Bacteria</taxon>
        <taxon>Pseudomonadati</taxon>
        <taxon>Bacteroidota</taxon>
        <taxon>Cytophagia</taxon>
        <taxon>Cytophagales</taxon>
        <taxon>Flammeovirgaceae</taxon>
        <taxon>Algivirga</taxon>
    </lineage>
</organism>
<dbReference type="Proteomes" id="UP001500298">
    <property type="component" value="Unassembled WGS sequence"/>
</dbReference>
<dbReference type="RefSeq" id="WP_345368702.1">
    <property type="nucleotide sequence ID" value="NZ_BAABJX010000007.1"/>
</dbReference>
<evidence type="ECO:0000313" key="2">
    <source>
        <dbReference type="Proteomes" id="UP001500298"/>
    </source>
</evidence>
<name>A0ABP9CZN1_9BACT</name>
<dbReference type="EMBL" id="BAABJX010000007">
    <property type="protein sequence ID" value="GAA4822483.1"/>
    <property type="molecule type" value="Genomic_DNA"/>
</dbReference>
<evidence type="ECO:0000313" key="1">
    <source>
        <dbReference type="EMBL" id="GAA4822483.1"/>
    </source>
</evidence>